<feature type="transmembrane region" description="Helical" evidence="5">
    <location>
        <begin position="136"/>
        <end position="163"/>
    </location>
</feature>
<dbReference type="Pfam" id="PF07690">
    <property type="entry name" value="MFS_1"/>
    <property type="match status" value="1"/>
</dbReference>
<comment type="caution">
    <text evidence="7">The sequence shown here is derived from an EMBL/GenBank/DDBJ whole genome shotgun (WGS) entry which is preliminary data.</text>
</comment>
<dbReference type="InterPro" id="IPR020846">
    <property type="entry name" value="MFS_dom"/>
</dbReference>
<organism evidence="7 8">
    <name type="scientific">Cryobacterium zongtaii</name>
    <dbReference type="NCBI Taxonomy" id="1259217"/>
    <lineage>
        <taxon>Bacteria</taxon>
        <taxon>Bacillati</taxon>
        <taxon>Actinomycetota</taxon>
        <taxon>Actinomycetes</taxon>
        <taxon>Micrococcales</taxon>
        <taxon>Microbacteriaceae</taxon>
        <taxon>Cryobacterium</taxon>
    </lineage>
</organism>
<accession>A0A2S3ZHM8</accession>
<sequence length="411" mass="42029">MTKTRGRRELTRWRNAIFMLFFVSGLGLASWVSRIPTVRDDLALRTDQVGLLIFGLSAGSILGLVAAVWLLSAFGARRALVISIATSSAGLVLVGAAATVWGSSPIAFTALALVGFGMGSTDVMMNVEGAAVERELGITLMPLLHACFSLGTVAGALLGAGAAALAVSVVWHLSLVAALALAAAAIAVRFVPLRPALGDPADQSAAHTVVRPNWVERMRTSLAVWRDPSILLIGVIVLGMTFAEGSASDWLALAVVDGHGQSDATGALVFGVFVSAMTVGRVLGGPVLDRFGRVPVLRACSVLGVAGLLLVILAPAIWLLIVGTVLWGLGASLGFPVGMSAAADDTANAAARVSAVAMIGYFAFLVGPPVLGLIGEQWGILNALFVIVVLMALAGLAAPAARERAQTAAAG</sequence>
<feature type="transmembrane region" description="Helical" evidence="5">
    <location>
        <begin position="169"/>
        <end position="191"/>
    </location>
</feature>
<evidence type="ECO:0000256" key="1">
    <source>
        <dbReference type="ARBA" id="ARBA00004651"/>
    </source>
</evidence>
<feature type="transmembrane region" description="Helical" evidence="5">
    <location>
        <begin position="264"/>
        <end position="284"/>
    </location>
</feature>
<feature type="transmembrane region" description="Helical" evidence="5">
    <location>
        <begin position="296"/>
        <end position="318"/>
    </location>
</feature>
<gene>
    <name evidence="7" type="ORF">C3B61_07810</name>
</gene>
<evidence type="ECO:0000256" key="3">
    <source>
        <dbReference type="ARBA" id="ARBA00022989"/>
    </source>
</evidence>
<comment type="subcellular location">
    <subcellularLocation>
        <location evidence="1">Cell membrane</location>
        <topology evidence="1">Multi-pass membrane protein</topology>
    </subcellularLocation>
</comment>
<dbReference type="PANTHER" id="PTHR23514">
    <property type="entry name" value="BYPASS OF STOP CODON PROTEIN 6"/>
    <property type="match status" value="1"/>
</dbReference>
<feature type="transmembrane region" description="Helical" evidence="5">
    <location>
        <begin position="380"/>
        <end position="401"/>
    </location>
</feature>
<feature type="transmembrane region" description="Helical" evidence="5">
    <location>
        <begin position="229"/>
        <end position="252"/>
    </location>
</feature>
<feature type="domain" description="Major facilitator superfamily (MFS) profile" evidence="6">
    <location>
        <begin position="13"/>
        <end position="406"/>
    </location>
</feature>
<protein>
    <submittedName>
        <fullName evidence="7">MFS transporter</fullName>
    </submittedName>
</protein>
<dbReference type="InterPro" id="IPR011701">
    <property type="entry name" value="MFS"/>
</dbReference>
<evidence type="ECO:0000313" key="7">
    <source>
        <dbReference type="EMBL" id="POH66958.1"/>
    </source>
</evidence>
<dbReference type="RefSeq" id="WP_103460103.1">
    <property type="nucleotide sequence ID" value="NZ_PPXD01000008.1"/>
</dbReference>
<dbReference type="Proteomes" id="UP000237340">
    <property type="component" value="Unassembled WGS sequence"/>
</dbReference>
<dbReference type="GO" id="GO:0005886">
    <property type="term" value="C:plasma membrane"/>
    <property type="evidence" value="ECO:0007669"/>
    <property type="project" value="UniProtKB-SubCell"/>
</dbReference>
<reference evidence="7 8" key="1">
    <citation type="submission" date="2018-01" db="EMBL/GenBank/DDBJ databases">
        <title>Cryobacterium sp. nov., from glaciers in China.</title>
        <authorList>
            <person name="Liu Q."/>
            <person name="Xin Y.-H."/>
        </authorList>
    </citation>
    <scope>NUCLEOTIDE SEQUENCE [LARGE SCALE GENOMIC DNA]</scope>
    <source>
        <strain evidence="7 8">TMN-42</strain>
    </source>
</reference>
<dbReference type="SUPFAM" id="SSF103473">
    <property type="entry name" value="MFS general substrate transporter"/>
    <property type="match status" value="1"/>
</dbReference>
<feature type="transmembrane region" description="Helical" evidence="5">
    <location>
        <begin position="355"/>
        <end position="374"/>
    </location>
</feature>
<evidence type="ECO:0000259" key="6">
    <source>
        <dbReference type="PROSITE" id="PS50850"/>
    </source>
</evidence>
<dbReference type="InterPro" id="IPR051788">
    <property type="entry name" value="MFS_Transporter"/>
</dbReference>
<keyword evidence="2 5" id="KW-0812">Transmembrane</keyword>
<feature type="transmembrane region" description="Helical" evidence="5">
    <location>
        <begin position="79"/>
        <end position="100"/>
    </location>
</feature>
<feature type="transmembrane region" description="Helical" evidence="5">
    <location>
        <begin position="12"/>
        <end position="32"/>
    </location>
</feature>
<keyword evidence="4 5" id="KW-0472">Membrane</keyword>
<dbReference type="GO" id="GO:0022857">
    <property type="term" value="F:transmembrane transporter activity"/>
    <property type="evidence" value="ECO:0007669"/>
    <property type="project" value="InterPro"/>
</dbReference>
<keyword evidence="3 5" id="KW-1133">Transmembrane helix</keyword>
<proteinExistence type="predicted"/>
<feature type="transmembrane region" description="Helical" evidence="5">
    <location>
        <begin position="106"/>
        <end position="124"/>
    </location>
</feature>
<keyword evidence="8" id="KW-1185">Reference proteome</keyword>
<name>A0A2S3ZHM8_9MICO</name>
<evidence type="ECO:0000313" key="8">
    <source>
        <dbReference type="Proteomes" id="UP000237340"/>
    </source>
</evidence>
<dbReference type="CDD" id="cd17393">
    <property type="entry name" value="MFS_MosC_like"/>
    <property type="match status" value="1"/>
</dbReference>
<evidence type="ECO:0000256" key="2">
    <source>
        <dbReference type="ARBA" id="ARBA00022692"/>
    </source>
</evidence>
<dbReference type="PANTHER" id="PTHR23514:SF13">
    <property type="entry name" value="INNER MEMBRANE PROTEIN YBJJ"/>
    <property type="match status" value="1"/>
</dbReference>
<feature type="transmembrane region" description="Helical" evidence="5">
    <location>
        <begin position="324"/>
        <end position="343"/>
    </location>
</feature>
<dbReference type="Gene3D" id="1.20.1250.20">
    <property type="entry name" value="MFS general substrate transporter like domains"/>
    <property type="match status" value="2"/>
</dbReference>
<evidence type="ECO:0000256" key="4">
    <source>
        <dbReference type="ARBA" id="ARBA00023136"/>
    </source>
</evidence>
<evidence type="ECO:0000256" key="5">
    <source>
        <dbReference type="SAM" id="Phobius"/>
    </source>
</evidence>
<dbReference type="EMBL" id="PPXD01000008">
    <property type="protein sequence ID" value="POH66958.1"/>
    <property type="molecule type" value="Genomic_DNA"/>
</dbReference>
<feature type="transmembrane region" description="Helical" evidence="5">
    <location>
        <begin position="52"/>
        <end position="72"/>
    </location>
</feature>
<dbReference type="PROSITE" id="PS50850">
    <property type="entry name" value="MFS"/>
    <property type="match status" value="1"/>
</dbReference>
<dbReference type="AlphaFoldDB" id="A0A2S3ZHM8"/>
<dbReference type="InterPro" id="IPR036259">
    <property type="entry name" value="MFS_trans_sf"/>
</dbReference>